<dbReference type="RefSeq" id="WP_143325761.1">
    <property type="nucleotide sequence ID" value="NZ_CYGX02000019.1"/>
</dbReference>
<evidence type="ECO:0000256" key="3">
    <source>
        <dbReference type="ARBA" id="ARBA00023004"/>
    </source>
</evidence>
<dbReference type="EMBL" id="CYGX02000019">
    <property type="protein sequence ID" value="SIT39030.1"/>
    <property type="molecule type" value="Genomic_DNA"/>
</dbReference>
<dbReference type="Proteomes" id="UP000187012">
    <property type="component" value="Unassembled WGS sequence"/>
</dbReference>
<keyword evidence="5" id="KW-0812">Transmembrane</keyword>
<dbReference type="PROSITE" id="PS51257">
    <property type="entry name" value="PROKAR_LIPOPROTEIN"/>
    <property type="match status" value="1"/>
</dbReference>
<dbReference type="SUPFAM" id="SSF46626">
    <property type="entry name" value="Cytochrome c"/>
    <property type="match status" value="1"/>
</dbReference>
<protein>
    <recommendedName>
        <fullName evidence="6">Cytochrome c domain-containing protein</fullName>
    </recommendedName>
</protein>
<evidence type="ECO:0000313" key="8">
    <source>
        <dbReference type="Proteomes" id="UP000187012"/>
    </source>
</evidence>
<evidence type="ECO:0000256" key="2">
    <source>
        <dbReference type="ARBA" id="ARBA00022723"/>
    </source>
</evidence>
<name>A0A1N7RV87_9BURK</name>
<dbReference type="InterPro" id="IPR036909">
    <property type="entry name" value="Cyt_c-like_dom_sf"/>
</dbReference>
<dbReference type="PROSITE" id="PS51007">
    <property type="entry name" value="CYTC"/>
    <property type="match status" value="1"/>
</dbReference>
<dbReference type="AlphaFoldDB" id="A0A1N7RV87"/>
<dbReference type="InterPro" id="IPR009056">
    <property type="entry name" value="Cyt_c-like_dom"/>
</dbReference>
<keyword evidence="5" id="KW-1133">Transmembrane helix</keyword>
<gene>
    <name evidence="7" type="ORF">BN2475_190030</name>
</gene>
<keyword evidence="5" id="KW-0472">Membrane</keyword>
<dbReference type="GO" id="GO:0009055">
    <property type="term" value="F:electron transfer activity"/>
    <property type="evidence" value="ECO:0007669"/>
    <property type="project" value="InterPro"/>
</dbReference>
<evidence type="ECO:0000256" key="4">
    <source>
        <dbReference type="PROSITE-ProRule" id="PRU00433"/>
    </source>
</evidence>
<dbReference type="GO" id="GO:0046872">
    <property type="term" value="F:metal ion binding"/>
    <property type="evidence" value="ECO:0007669"/>
    <property type="project" value="UniProtKB-KW"/>
</dbReference>
<organism evidence="7 8">
    <name type="scientific">Paraburkholderia ribeironis</name>
    <dbReference type="NCBI Taxonomy" id="1247936"/>
    <lineage>
        <taxon>Bacteria</taxon>
        <taxon>Pseudomonadati</taxon>
        <taxon>Pseudomonadota</taxon>
        <taxon>Betaproteobacteria</taxon>
        <taxon>Burkholderiales</taxon>
        <taxon>Burkholderiaceae</taxon>
        <taxon>Paraburkholderia</taxon>
    </lineage>
</organism>
<evidence type="ECO:0000313" key="7">
    <source>
        <dbReference type="EMBL" id="SIT39030.1"/>
    </source>
</evidence>
<dbReference type="GO" id="GO:0020037">
    <property type="term" value="F:heme binding"/>
    <property type="evidence" value="ECO:0007669"/>
    <property type="project" value="InterPro"/>
</dbReference>
<dbReference type="STRING" id="1247936.BN2475_190030"/>
<keyword evidence="1 4" id="KW-0349">Heme</keyword>
<feature type="domain" description="Cytochrome c" evidence="6">
    <location>
        <begin position="44"/>
        <end position="160"/>
    </location>
</feature>
<reference evidence="7 8" key="1">
    <citation type="submission" date="2016-12" db="EMBL/GenBank/DDBJ databases">
        <authorList>
            <person name="Song W.-J."/>
            <person name="Kurnit D.M."/>
        </authorList>
    </citation>
    <scope>NUCLEOTIDE SEQUENCE [LARGE SCALE GENOMIC DNA]</scope>
    <source>
        <strain evidence="7 8">STM7296</strain>
    </source>
</reference>
<keyword evidence="3 4" id="KW-0408">Iron</keyword>
<keyword evidence="8" id="KW-1185">Reference proteome</keyword>
<proteinExistence type="predicted"/>
<accession>A0A1N7RV87</accession>
<sequence length="160" mass="17660">MIGRDARSRAVRWYWSGALVVVACVWIGWQALTRWQTSVAAHDAELAQGRQLYEAAVPIRARLAGHHLDLPPAATRCANCHATAIQIGQAGFAPALTATLLTESHPRRGGPASRYDVAAFCRAVRDGLDPNSVIIDEVMPRYDMSREQCSALWVFLTQEY</sequence>
<evidence type="ECO:0000256" key="5">
    <source>
        <dbReference type="SAM" id="Phobius"/>
    </source>
</evidence>
<dbReference type="Gene3D" id="1.10.760.10">
    <property type="entry name" value="Cytochrome c-like domain"/>
    <property type="match status" value="1"/>
</dbReference>
<feature type="transmembrane region" description="Helical" evidence="5">
    <location>
        <begin position="12"/>
        <end position="29"/>
    </location>
</feature>
<keyword evidence="2 4" id="KW-0479">Metal-binding</keyword>
<evidence type="ECO:0000256" key="1">
    <source>
        <dbReference type="ARBA" id="ARBA00022617"/>
    </source>
</evidence>
<evidence type="ECO:0000259" key="6">
    <source>
        <dbReference type="PROSITE" id="PS51007"/>
    </source>
</evidence>
<dbReference type="OrthoDB" id="9108522at2"/>